<dbReference type="SUPFAM" id="SSF46689">
    <property type="entry name" value="Homeodomain-like"/>
    <property type="match status" value="1"/>
</dbReference>
<evidence type="ECO:0000256" key="2">
    <source>
        <dbReference type="PROSITE-ProRule" id="PRU00335"/>
    </source>
</evidence>
<dbReference type="InterPro" id="IPR009057">
    <property type="entry name" value="Homeodomain-like_sf"/>
</dbReference>
<protein>
    <submittedName>
        <fullName evidence="4">TetR/AcrR family transcriptional regulator</fullName>
    </submittedName>
</protein>
<accession>A0ABT8LCB5</accession>
<dbReference type="InterPro" id="IPR050624">
    <property type="entry name" value="HTH-type_Tx_Regulator"/>
</dbReference>
<dbReference type="PANTHER" id="PTHR43479:SF11">
    <property type="entry name" value="ACREF_ENVCD OPERON REPRESSOR-RELATED"/>
    <property type="match status" value="1"/>
</dbReference>
<proteinExistence type="predicted"/>
<dbReference type="PRINTS" id="PR00455">
    <property type="entry name" value="HTHTETR"/>
</dbReference>
<sequence>MSGTEKPSRKHQLETIATRLFKEKGYTASSMRDLANEVGIEAASLYSHIKSKEEILRNICFRMADQFFAAIDVIESKPIESMAEKLERFIVAHTEVITRDTEATLVFINEWKHLSEPFYSNFVDQRHRYESRFIEVLRTGIDRKEFLPIDEKFVVLTILSSLNWIPNWYKPEGKMSPKEIGQQLSRMLIDGIKSDSRQ</sequence>
<evidence type="ECO:0000313" key="5">
    <source>
        <dbReference type="Proteomes" id="UP001172083"/>
    </source>
</evidence>
<name>A0ABT8LCB5_9BACT</name>
<dbReference type="RefSeq" id="WP_346760758.1">
    <property type="nucleotide sequence ID" value="NZ_JAUJEB010000006.1"/>
</dbReference>
<dbReference type="InterPro" id="IPR041490">
    <property type="entry name" value="KstR2_TetR_C"/>
</dbReference>
<organism evidence="4 5">
    <name type="scientific">Agaribacillus aureus</name>
    <dbReference type="NCBI Taxonomy" id="3051825"/>
    <lineage>
        <taxon>Bacteria</taxon>
        <taxon>Pseudomonadati</taxon>
        <taxon>Bacteroidota</taxon>
        <taxon>Cytophagia</taxon>
        <taxon>Cytophagales</taxon>
        <taxon>Splendidivirgaceae</taxon>
        <taxon>Agaribacillus</taxon>
    </lineage>
</organism>
<feature type="DNA-binding region" description="H-T-H motif" evidence="2">
    <location>
        <begin position="30"/>
        <end position="49"/>
    </location>
</feature>
<reference evidence="4" key="1">
    <citation type="submission" date="2023-06" db="EMBL/GenBank/DDBJ databases">
        <title>Genomic of Agaribacillus aureum.</title>
        <authorList>
            <person name="Wang G."/>
        </authorList>
    </citation>
    <scope>NUCLEOTIDE SEQUENCE</scope>
    <source>
        <strain evidence="4">BMA12</strain>
    </source>
</reference>
<dbReference type="SUPFAM" id="SSF48498">
    <property type="entry name" value="Tetracyclin repressor-like, C-terminal domain"/>
    <property type="match status" value="1"/>
</dbReference>
<dbReference type="EMBL" id="JAUJEB010000006">
    <property type="protein sequence ID" value="MDN5215428.1"/>
    <property type="molecule type" value="Genomic_DNA"/>
</dbReference>
<dbReference type="Pfam" id="PF00440">
    <property type="entry name" value="TetR_N"/>
    <property type="match status" value="1"/>
</dbReference>
<comment type="caution">
    <text evidence="4">The sequence shown here is derived from an EMBL/GenBank/DDBJ whole genome shotgun (WGS) entry which is preliminary data.</text>
</comment>
<evidence type="ECO:0000259" key="3">
    <source>
        <dbReference type="PROSITE" id="PS50977"/>
    </source>
</evidence>
<gene>
    <name evidence="4" type="ORF">QQ020_25335</name>
</gene>
<dbReference type="Gene3D" id="1.10.10.60">
    <property type="entry name" value="Homeodomain-like"/>
    <property type="match status" value="1"/>
</dbReference>
<dbReference type="InterPro" id="IPR001647">
    <property type="entry name" value="HTH_TetR"/>
</dbReference>
<dbReference type="Proteomes" id="UP001172083">
    <property type="component" value="Unassembled WGS sequence"/>
</dbReference>
<dbReference type="Gene3D" id="1.10.357.10">
    <property type="entry name" value="Tetracycline Repressor, domain 2"/>
    <property type="match status" value="1"/>
</dbReference>
<evidence type="ECO:0000256" key="1">
    <source>
        <dbReference type="ARBA" id="ARBA00023125"/>
    </source>
</evidence>
<dbReference type="PROSITE" id="PS50977">
    <property type="entry name" value="HTH_TETR_2"/>
    <property type="match status" value="1"/>
</dbReference>
<feature type="domain" description="HTH tetR-type" evidence="3">
    <location>
        <begin position="7"/>
        <end position="67"/>
    </location>
</feature>
<dbReference type="PANTHER" id="PTHR43479">
    <property type="entry name" value="ACREF/ENVCD OPERON REPRESSOR-RELATED"/>
    <property type="match status" value="1"/>
</dbReference>
<dbReference type="InterPro" id="IPR036271">
    <property type="entry name" value="Tet_transcr_reg_TetR-rel_C_sf"/>
</dbReference>
<dbReference type="Pfam" id="PF17932">
    <property type="entry name" value="TetR_C_24"/>
    <property type="match status" value="1"/>
</dbReference>
<keyword evidence="5" id="KW-1185">Reference proteome</keyword>
<evidence type="ECO:0000313" key="4">
    <source>
        <dbReference type="EMBL" id="MDN5215428.1"/>
    </source>
</evidence>
<keyword evidence="1 2" id="KW-0238">DNA-binding</keyword>